<keyword evidence="3" id="KW-1185">Reference proteome</keyword>
<protein>
    <recommendedName>
        <fullName evidence="4">GTP-binding protein</fullName>
    </recommendedName>
</protein>
<dbReference type="RefSeq" id="WP_044228772.1">
    <property type="nucleotide sequence ID" value="NZ_JBKAGJ010000035.1"/>
</dbReference>
<keyword evidence="1" id="KW-0472">Membrane</keyword>
<organism evidence="2 3">
    <name type="scientific">Phaeodactylibacter xiamenensis</name>
    <dbReference type="NCBI Taxonomy" id="1524460"/>
    <lineage>
        <taxon>Bacteria</taxon>
        <taxon>Pseudomonadati</taxon>
        <taxon>Bacteroidota</taxon>
        <taxon>Saprospiria</taxon>
        <taxon>Saprospirales</taxon>
        <taxon>Haliscomenobacteraceae</taxon>
        <taxon>Phaeodactylibacter</taxon>
    </lineage>
</organism>
<dbReference type="AlphaFoldDB" id="A0A098RZA8"/>
<evidence type="ECO:0000256" key="1">
    <source>
        <dbReference type="SAM" id="Phobius"/>
    </source>
</evidence>
<evidence type="ECO:0000313" key="3">
    <source>
        <dbReference type="Proteomes" id="UP000029736"/>
    </source>
</evidence>
<gene>
    <name evidence="2" type="ORF">IX84_28725</name>
</gene>
<evidence type="ECO:0008006" key="4">
    <source>
        <dbReference type="Google" id="ProtNLM"/>
    </source>
</evidence>
<dbReference type="STRING" id="1524460.IX84_28725"/>
<accession>A0A098RZA8</accession>
<dbReference type="OrthoDB" id="1451346at2"/>
<feature type="transmembrane region" description="Helical" evidence="1">
    <location>
        <begin position="119"/>
        <end position="137"/>
    </location>
</feature>
<proteinExistence type="predicted"/>
<evidence type="ECO:0000313" key="2">
    <source>
        <dbReference type="EMBL" id="KGE85469.1"/>
    </source>
</evidence>
<keyword evidence="1" id="KW-0812">Transmembrane</keyword>
<reference evidence="2 3" key="1">
    <citation type="journal article" date="2014" name="Int. J. Syst. Evol. Microbiol.">
        <title>Phaeodactylibacter xiamenensis gen. nov., sp. nov., a member of the family Saprospiraceae isolated from the marine alga Phaeodactylum tricornutum.</title>
        <authorList>
            <person name="Chen Z.Jr."/>
            <person name="Lei X."/>
            <person name="Lai Q."/>
            <person name="Li Y."/>
            <person name="Zhang B."/>
            <person name="Zhang J."/>
            <person name="Zhang H."/>
            <person name="Yang L."/>
            <person name="Zheng W."/>
            <person name="Tian Y."/>
            <person name="Yu Z."/>
            <person name="Xu H.Jr."/>
            <person name="Zheng T."/>
        </authorList>
    </citation>
    <scope>NUCLEOTIDE SEQUENCE [LARGE SCALE GENOMIC DNA]</scope>
    <source>
        <strain evidence="2 3">KD52</strain>
    </source>
</reference>
<feature type="transmembrane region" description="Helical" evidence="1">
    <location>
        <begin position="85"/>
        <end position="107"/>
    </location>
</feature>
<keyword evidence="1" id="KW-1133">Transmembrane helix</keyword>
<dbReference type="EMBL" id="JPOS01000090">
    <property type="protein sequence ID" value="KGE85469.1"/>
    <property type="molecule type" value="Genomic_DNA"/>
</dbReference>
<comment type="caution">
    <text evidence="2">The sequence shown here is derived from an EMBL/GenBank/DDBJ whole genome shotgun (WGS) entry which is preliminary data.</text>
</comment>
<dbReference type="Proteomes" id="UP000029736">
    <property type="component" value="Unassembled WGS sequence"/>
</dbReference>
<sequence length="174" mass="19302">MTTVEIRPRFQRQYPATAEQVIHRLSEALKNSDGSIKGSVMDHHIVLRMPVEQQHYWSPQLSLTIEDNMEGGALIRGLYGPRPSVWLMFVFLYSSLGAISLFIGITGFSQLSLGMSAPALWALPVAAGIALILYLFAKAGERLGKDEMHRLRNFMDAALVQTEAKASIREVSDA</sequence>
<name>A0A098RZA8_9BACT</name>